<organism evidence="3 4">
    <name type="scientific">Lentinula raphanica</name>
    <dbReference type="NCBI Taxonomy" id="153919"/>
    <lineage>
        <taxon>Eukaryota</taxon>
        <taxon>Fungi</taxon>
        <taxon>Dikarya</taxon>
        <taxon>Basidiomycota</taxon>
        <taxon>Agaricomycotina</taxon>
        <taxon>Agaricomycetes</taxon>
        <taxon>Agaricomycetidae</taxon>
        <taxon>Agaricales</taxon>
        <taxon>Marasmiineae</taxon>
        <taxon>Omphalotaceae</taxon>
        <taxon>Lentinula</taxon>
    </lineage>
</organism>
<evidence type="ECO:0000256" key="1">
    <source>
        <dbReference type="SAM" id="MobiDB-lite"/>
    </source>
</evidence>
<gene>
    <name evidence="3" type="ORF">F5878DRAFT_643544</name>
</gene>
<dbReference type="Proteomes" id="UP001163846">
    <property type="component" value="Unassembled WGS sequence"/>
</dbReference>
<comment type="caution">
    <text evidence="3">The sequence shown here is derived from an EMBL/GenBank/DDBJ whole genome shotgun (WGS) entry which is preliminary data.</text>
</comment>
<feature type="region of interest" description="Disordered" evidence="1">
    <location>
        <begin position="111"/>
        <end position="144"/>
    </location>
</feature>
<feature type="chain" id="PRO_5041349486" evidence="2">
    <location>
        <begin position="36"/>
        <end position="144"/>
    </location>
</feature>
<accession>A0AA38P4Z4</accession>
<name>A0AA38P4Z4_9AGAR</name>
<sequence>MAVLPTRQMIHEAAKRRVMRLSIALILGLISVAWAIPTPADNHSPGSPPSLPLYSRLMITISDPRSSVQTPPVQARSDQPGGRWQKFTSAVSTWPWKRYSARDSVERLMNDVKKADDSGEREEDRVLTLDSRSAKVMPVRVPAA</sequence>
<keyword evidence="4" id="KW-1185">Reference proteome</keyword>
<proteinExistence type="predicted"/>
<keyword evidence="2" id="KW-0732">Signal</keyword>
<dbReference type="AlphaFoldDB" id="A0AA38P4Z4"/>
<protein>
    <submittedName>
        <fullName evidence="3">Uncharacterized protein</fullName>
    </submittedName>
</protein>
<evidence type="ECO:0000313" key="3">
    <source>
        <dbReference type="EMBL" id="KAJ3836437.1"/>
    </source>
</evidence>
<evidence type="ECO:0000313" key="4">
    <source>
        <dbReference type="Proteomes" id="UP001163846"/>
    </source>
</evidence>
<evidence type="ECO:0000256" key="2">
    <source>
        <dbReference type="SAM" id="SignalP"/>
    </source>
</evidence>
<dbReference type="EMBL" id="MU806320">
    <property type="protein sequence ID" value="KAJ3836437.1"/>
    <property type="molecule type" value="Genomic_DNA"/>
</dbReference>
<reference evidence="3" key="1">
    <citation type="submission" date="2022-08" db="EMBL/GenBank/DDBJ databases">
        <authorList>
            <consortium name="DOE Joint Genome Institute"/>
            <person name="Min B."/>
            <person name="Riley R."/>
            <person name="Sierra-Patev S."/>
            <person name="Naranjo-Ortiz M."/>
            <person name="Looney B."/>
            <person name="Konkel Z."/>
            <person name="Slot J.C."/>
            <person name="Sakamoto Y."/>
            <person name="Steenwyk J.L."/>
            <person name="Rokas A."/>
            <person name="Carro J."/>
            <person name="Camarero S."/>
            <person name="Ferreira P."/>
            <person name="Molpeceres G."/>
            <person name="Ruiz-Duenas F.J."/>
            <person name="Serrano A."/>
            <person name="Henrissat B."/>
            <person name="Drula E."/>
            <person name="Hughes K.W."/>
            <person name="Mata J.L."/>
            <person name="Ishikawa N.K."/>
            <person name="Vargas-Isla R."/>
            <person name="Ushijima S."/>
            <person name="Smith C.A."/>
            <person name="Ahrendt S."/>
            <person name="Andreopoulos W."/>
            <person name="He G."/>
            <person name="Labutti K."/>
            <person name="Lipzen A."/>
            <person name="Ng V."/>
            <person name="Sandor L."/>
            <person name="Barry K."/>
            <person name="Martinez A.T."/>
            <person name="Xiao Y."/>
            <person name="Gibbons J.G."/>
            <person name="Terashima K."/>
            <person name="Hibbett D.S."/>
            <person name="Grigoriev I.V."/>
        </authorList>
    </citation>
    <scope>NUCLEOTIDE SEQUENCE</scope>
    <source>
        <strain evidence="3">TFB9207</strain>
    </source>
</reference>
<feature type="signal peptide" evidence="2">
    <location>
        <begin position="1"/>
        <end position="35"/>
    </location>
</feature>
<feature type="compositionally biased region" description="Basic and acidic residues" evidence="1">
    <location>
        <begin position="111"/>
        <end position="127"/>
    </location>
</feature>
<feature type="region of interest" description="Disordered" evidence="1">
    <location>
        <begin position="65"/>
        <end position="84"/>
    </location>
</feature>